<accession>A0A8J1Y1I0</accession>
<dbReference type="AlphaFoldDB" id="A0A8J1Y1I0"/>
<dbReference type="PROSITE" id="PS50092">
    <property type="entry name" value="TSP1"/>
    <property type="match status" value="2"/>
</dbReference>
<feature type="non-terminal residue" evidence="1">
    <location>
        <position position="323"/>
    </location>
</feature>
<dbReference type="EMBL" id="CAIIXF020000004">
    <property type="protein sequence ID" value="CAH1781294.1"/>
    <property type="molecule type" value="Genomic_DNA"/>
</dbReference>
<dbReference type="Proteomes" id="UP000749559">
    <property type="component" value="Unassembled WGS sequence"/>
</dbReference>
<reference evidence="1" key="1">
    <citation type="submission" date="2022-03" db="EMBL/GenBank/DDBJ databases">
        <authorList>
            <person name="Martin C."/>
        </authorList>
    </citation>
    <scope>NUCLEOTIDE SEQUENCE</scope>
</reference>
<evidence type="ECO:0000313" key="2">
    <source>
        <dbReference type="Proteomes" id="UP000749559"/>
    </source>
</evidence>
<name>A0A8J1Y1I0_OWEFU</name>
<organism evidence="1 2">
    <name type="scientific">Owenia fusiformis</name>
    <name type="common">Polychaete worm</name>
    <dbReference type="NCBI Taxonomy" id="6347"/>
    <lineage>
        <taxon>Eukaryota</taxon>
        <taxon>Metazoa</taxon>
        <taxon>Spiralia</taxon>
        <taxon>Lophotrochozoa</taxon>
        <taxon>Annelida</taxon>
        <taxon>Polychaeta</taxon>
        <taxon>Sedentaria</taxon>
        <taxon>Canalipalpata</taxon>
        <taxon>Sabellida</taxon>
        <taxon>Oweniida</taxon>
        <taxon>Oweniidae</taxon>
        <taxon>Owenia</taxon>
    </lineage>
</organism>
<gene>
    <name evidence="1" type="ORF">OFUS_LOCUS7886</name>
</gene>
<protein>
    <submittedName>
        <fullName evidence="1">Uncharacterized protein</fullName>
    </submittedName>
</protein>
<dbReference type="Pfam" id="PF00090">
    <property type="entry name" value="TSP_1"/>
    <property type="match status" value="3"/>
</dbReference>
<dbReference type="Gene3D" id="2.20.100.10">
    <property type="entry name" value="Thrombospondin type-1 (TSP1) repeat"/>
    <property type="match status" value="1"/>
</dbReference>
<keyword evidence="2" id="KW-1185">Reference proteome</keyword>
<dbReference type="InterPro" id="IPR036383">
    <property type="entry name" value="TSP1_rpt_sf"/>
</dbReference>
<dbReference type="SMART" id="SM00209">
    <property type="entry name" value="TSP1"/>
    <property type="match status" value="4"/>
</dbReference>
<proteinExistence type="predicted"/>
<evidence type="ECO:0000313" key="1">
    <source>
        <dbReference type="EMBL" id="CAH1781294.1"/>
    </source>
</evidence>
<comment type="caution">
    <text evidence="1">The sequence shown here is derived from an EMBL/GenBank/DDBJ whole genome shotgun (WGS) entry which is preliminary data.</text>
</comment>
<dbReference type="InterPro" id="IPR000884">
    <property type="entry name" value="TSP1_rpt"/>
</dbReference>
<sequence>VCRWSAWSVTQQGACSVTCGTGSRTVTQTRTKIYSISNFGNPECIGSPINQRVVPCTNPICGRRVCTWSAWGVTQRGACSVTCGTGSRTVTQTRTKIYSISNFGNPECIGSPINQRVVPCTNQICDRRVCRWSAWTVTQRGACSVTCGTGTRTETLTRTKIFSISNFGNPQCVGSPINQRVVSCINQRNPVCPPPQRRVCTWSAWSVTHQGACSVTCGTGSRTETQTRSKIYSFSNFGNPECLGSAATAYCSLYKTNLSNNSVSLGCLGTLGLRDVCKKCITPDSNMPCTWNDTLPTNPSVCLLWQTNYWYYTTKLHRNSDRA</sequence>